<sequence length="217" mass="23123">MRTLRPRTTPTRRRRNGPIAQTHVPFVGLTGGIAAGKSTALEALRRLGAATISSDAVVHELYASSEVRDLVVERWGADVAPGGTIDRAAVAGHAFSSPEERAWLESLLWPRVGARVAAWLEQARTQDPPPPAAVNEVPLLFEAGMEAGFDATLVIVAPEGLRAERAGARGHAAVAERTARQLSQEEKAARATYVVVNDGSVEQLEAKLSAVLAKLTR</sequence>
<proteinExistence type="inferred from homology"/>
<dbReference type="SUPFAM" id="SSF52540">
    <property type="entry name" value="P-loop containing nucleoside triphosphate hydrolases"/>
    <property type="match status" value="1"/>
</dbReference>
<comment type="similarity">
    <text evidence="3">Belongs to the CoaE family.</text>
</comment>
<keyword evidence="3 6" id="KW-0808">Transferase</keyword>
<evidence type="ECO:0000256" key="5">
    <source>
        <dbReference type="SAM" id="MobiDB-lite"/>
    </source>
</evidence>
<comment type="pathway">
    <text evidence="3">Cofactor biosynthesis; coenzyme A biosynthesis; CoA from (R)-pantothenate: step 5/5.</text>
</comment>
<protein>
    <recommendedName>
        <fullName evidence="3 4">Dephospho-CoA kinase</fullName>
        <ecNumber evidence="3 4">2.7.1.24</ecNumber>
    </recommendedName>
    <alternativeName>
        <fullName evidence="3">Dephosphocoenzyme A kinase</fullName>
    </alternativeName>
</protein>
<accession>A0ABU4HRL6</accession>
<evidence type="ECO:0000256" key="4">
    <source>
        <dbReference type="NCBIfam" id="TIGR00152"/>
    </source>
</evidence>
<keyword evidence="2 3" id="KW-0067">ATP-binding</keyword>
<comment type="caution">
    <text evidence="6">The sequence shown here is derived from an EMBL/GenBank/DDBJ whole genome shotgun (WGS) entry which is preliminary data.</text>
</comment>
<evidence type="ECO:0000256" key="2">
    <source>
        <dbReference type="ARBA" id="ARBA00022840"/>
    </source>
</evidence>
<comment type="catalytic activity">
    <reaction evidence="3">
        <text>3'-dephospho-CoA + ATP = ADP + CoA + H(+)</text>
        <dbReference type="Rhea" id="RHEA:18245"/>
        <dbReference type="ChEBI" id="CHEBI:15378"/>
        <dbReference type="ChEBI" id="CHEBI:30616"/>
        <dbReference type="ChEBI" id="CHEBI:57287"/>
        <dbReference type="ChEBI" id="CHEBI:57328"/>
        <dbReference type="ChEBI" id="CHEBI:456216"/>
        <dbReference type="EC" id="2.7.1.24"/>
    </reaction>
</comment>
<evidence type="ECO:0000256" key="1">
    <source>
        <dbReference type="ARBA" id="ARBA00022741"/>
    </source>
</evidence>
<dbReference type="PANTHER" id="PTHR10695">
    <property type="entry name" value="DEPHOSPHO-COA KINASE-RELATED"/>
    <property type="match status" value="1"/>
</dbReference>
<dbReference type="InterPro" id="IPR027417">
    <property type="entry name" value="P-loop_NTPase"/>
</dbReference>
<dbReference type="HAMAP" id="MF_00376">
    <property type="entry name" value="Dephospho_CoA_kinase"/>
    <property type="match status" value="1"/>
</dbReference>
<keyword evidence="3" id="KW-0173">Coenzyme A biosynthesis</keyword>
<dbReference type="Gene3D" id="3.40.50.300">
    <property type="entry name" value="P-loop containing nucleotide triphosphate hydrolases"/>
    <property type="match status" value="1"/>
</dbReference>
<keyword evidence="3" id="KW-0963">Cytoplasm</keyword>
<evidence type="ECO:0000313" key="6">
    <source>
        <dbReference type="EMBL" id="MDW5595956.1"/>
    </source>
</evidence>
<dbReference type="InterPro" id="IPR001977">
    <property type="entry name" value="Depp_CoAkinase"/>
</dbReference>
<feature type="binding site" evidence="3">
    <location>
        <begin position="34"/>
        <end position="39"/>
    </location>
    <ligand>
        <name>ATP</name>
        <dbReference type="ChEBI" id="CHEBI:30616"/>
    </ligand>
</feature>
<evidence type="ECO:0000256" key="3">
    <source>
        <dbReference type="HAMAP-Rule" id="MF_00376"/>
    </source>
</evidence>
<keyword evidence="1 3" id="KW-0547">Nucleotide-binding</keyword>
<keyword evidence="3 6" id="KW-0418">Kinase</keyword>
<feature type="region of interest" description="Disordered" evidence="5">
    <location>
        <begin position="1"/>
        <end position="20"/>
    </location>
</feature>
<dbReference type="Pfam" id="PF01121">
    <property type="entry name" value="CoaE"/>
    <property type="match status" value="1"/>
</dbReference>
<dbReference type="NCBIfam" id="TIGR00152">
    <property type="entry name" value="dephospho-CoA kinase"/>
    <property type="match status" value="1"/>
</dbReference>
<dbReference type="GO" id="GO:0004140">
    <property type="term" value="F:dephospho-CoA kinase activity"/>
    <property type="evidence" value="ECO:0007669"/>
    <property type="project" value="UniProtKB-EC"/>
</dbReference>
<dbReference type="PROSITE" id="PS51219">
    <property type="entry name" value="DPCK"/>
    <property type="match status" value="1"/>
</dbReference>
<dbReference type="EMBL" id="JAWSTH010000044">
    <property type="protein sequence ID" value="MDW5595956.1"/>
    <property type="molecule type" value="Genomic_DNA"/>
</dbReference>
<dbReference type="PANTHER" id="PTHR10695:SF46">
    <property type="entry name" value="BIFUNCTIONAL COENZYME A SYNTHASE-RELATED"/>
    <property type="match status" value="1"/>
</dbReference>
<organism evidence="6 7">
    <name type="scientific">Conexibacter stalactiti</name>
    <dbReference type="NCBI Taxonomy" id="1940611"/>
    <lineage>
        <taxon>Bacteria</taxon>
        <taxon>Bacillati</taxon>
        <taxon>Actinomycetota</taxon>
        <taxon>Thermoleophilia</taxon>
        <taxon>Solirubrobacterales</taxon>
        <taxon>Conexibacteraceae</taxon>
        <taxon>Conexibacter</taxon>
    </lineage>
</organism>
<comment type="subcellular location">
    <subcellularLocation>
        <location evidence="3">Cytoplasm</location>
    </subcellularLocation>
</comment>
<evidence type="ECO:0000313" key="7">
    <source>
        <dbReference type="Proteomes" id="UP001284601"/>
    </source>
</evidence>
<dbReference type="EC" id="2.7.1.24" evidence="3 4"/>
<gene>
    <name evidence="3 6" type="primary">coaE</name>
    <name evidence="6" type="ORF">R7226_16525</name>
</gene>
<comment type="function">
    <text evidence="3">Catalyzes the phosphorylation of the 3'-hydroxyl group of dephosphocoenzyme A to form coenzyme A.</text>
</comment>
<name>A0ABU4HRL6_9ACTN</name>
<dbReference type="Proteomes" id="UP001284601">
    <property type="component" value="Unassembled WGS sequence"/>
</dbReference>
<reference evidence="7" key="1">
    <citation type="submission" date="2023-07" db="EMBL/GenBank/DDBJ databases">
        <title>Conexibacter stalactiti sp. nov., isolated from stalactites in a lava cave and emended description of the genus Conexibacter.</title>
        <authorList>
            <person name="Lee S.D."/>
        </authorList>
    </citation>
    <scope>NUCLEOTIDE SEQUENCE [LARGE SCALE GENOMIC DNA]</scope>
    <source>
        <strain evidence="7">KCTC 39840</strain>
    </source>
</reference>
<dbReference type="CDD" id="cd02022">
    <property type="entry name" value="DPCK"/>
    <property type="match status" value="1"/>
</dbReference>
<keyword evidence="7" id="KW-1185">Reference proteome</keyword>